<keyword evidence="7" id="KW-0479">Metal-binding</keyword>
<dbReference type="OrthoDB" id="9803192at2"/>
<dbReference type="Pfam" id="PF13510">
    <property type="entry name" value="Fer2_4"/>
    <property type="match status" value="1"/>
</dbReference>
<dbReference type="Proteomes" id="UP000006094">
    <property type="component" value="Chromosome"/>
</dbReference>
<dbReference type="PROSITE" id="PS51839">
    <property type="entry name" value="4FE4S_HC3"/>
    <property type="match status" value="1"/>
</dbReference>
<dbReference type="Gene3D" id="2.20.25.90">
    <property type="entry name" value="ADC-like domains"/>
    <property type="match status" value="1"/>
</dbReference>
<feature type="domain" description="4Fe-4S ferredoxin-type" evidence="17">
    <location>
        <begin position="137"/>
        <end position="167"/>
    </location>
</feature>
<keyword evidence="5" id="KW-0004">4Fe-4S</keyword>
<dbReference type="STRING" id="1128398.Curi_c16670"/>
<evidence type="ECO:0000256" key="8">
    <source>
        <dbReference type="ARBA" id="ARBA00022737"/>
    </source>
</evidence>
<reference evidence="20 21" key="1">
    <citation type="journal article" date="2012" name="PLoS ONE">
        <title>The purine-utilizing bacterium Clostridium acidurici 9a: a genome-guided metabolic reconsideration.</title>
        <authorList>
            <person name="Hartwich K."/>
            <person name="Poehlein A."/>
            <person name="Daniel R."/>
        </authorList>
    </citation>
    <scope>NUCLEOTIDE SEQUENCE [LARGE SCALE GENOMIC DNA]</scope>
    <source>
        <strain evidence="21">ATCC 7906 / DSM 604 / BCRC 14475 / CIP 104303 / KCTC 5404 / NCIMB 10678 / 9a</strain>
    </source>
</reference>
<evidence type="ECO:0000259" key="16">
    <source>
        <dbReference type="PROSITE" id="PS51085"/>
    </source>
</evidence>
<dbReference type="GO" id="GO:0051537">
    <property type="term" value="F:2 iron, 2 sulfur cluster binding"/>
    <property type="evidence" value="ECO:0007669"/>
    <property type="project" value="UniProtKB-KW"/>
</dbReference>
<dbReference type="PANTHER" id="PTHR43105">
    <property type="entry name" value="RESPIRATORY NITRATE REDUCTASE"/>
    <property type="match status" value="1"/>
</dbReference>
<dbReference type="GO" id="GO:0003954">
    <property type="term" value="F:NADH dehydrogenase activity"/>
    <property type="evidence" value="ECO:0007669"/>
    <property type="project" value="TreeGrafter"/>
</dbReference>
<dbReference type="Gene3D" id="3.10.20.740">
    <property type="match status" value="1"/>
</dbReference>
<dbReference type="InterPro" id="IPR006478">
    <property type="entry name" value="Formate_DH_asu"/>
</dbReference>
<keyword evidence="6" id="KW-0001">2Fe-2S</keyword>
<keyword evidence="10 20" id="KW-0560">Oxidoreductase</keyword>
<dbReference type="GO" id="GO:0042773">
    <property type="term" value="P:ATP synthesis coupled electron transport"/>
    <property type="evidence" value="ECO:0007669"/>
    <property type="project" value="InterPro"/>
</dbReference>
<organism evidence="20 21">
    <name type="scientific">Gottschalkia acidurici (strain ATCC 7906 / DSM 604 / BCRC 14475 / CIP 104303 / KCTC 5404 / NCIMB 10678 / 9a)</name>
    <name type="common">Clostridium acidurici</name>
    <dbReference type="NCBI Taxonomy" id="1128398"/>
    <lineage>
        <taxon>Bacteria</taxon>
        <taxon>Bacillati</taxon>
        <taxon>Bacillota</taxon>
        <taxon>Tissierellia</taxon>
        <taxon>Tissierellales</taxon>
        <taxon>Gottschalkiaceae</taxon>
        <taxon>Gottschalkia</taxon>
    </lineage>
</organism>
<dbReference type="GO" id="GO:0015942">
    <property type="term" value="P:formate metabolic process"/>
    <property type="evidence" value="ECO:0007669"/>
    <property type="project" value="InterPro"/>
</dbReference>
<dbReference type="Gene3D" id="2.40.40.20">
    <property type="match status" value="1"/>
</dbReference>
<dbReference type="InterPro" id="IPR006963">
    <property type="entry name" value="Mopterin_OxRdtase_4Fe-4S_dom"/>
</dbReference>
<evidence type="ECO:0000256" key="11">
    <source>
        <dbReference type="ARBA" id="ARBA00023004"/>
    </source>
</evidence>
<dbReference type="PATRIC" id="fig|1128398.3.peg.1710"/>
<dbReference type="GO" id="GO:0016020">
    <property type="term" value="C:membrane"/>
    <property type="evidence" value="ECO:0007669"/>
    <property type="project" value="UniProtKB-SubCell"/>
</dbReference>
<dbReference type="AlphaFoldDB" id="K0AZH6"/>
<dbReference type="Pfam" id="PF04879">
    <property type="entry name" value="Molybdop_Fe4S4"/>
    <property type="match status" value="1"/>
</dbReference>
<dbReference type="InterPro" id="IPR019574">
    <property type="entry name" value="NADH_UbQ_OxRdtase_Gsu_4Fe4S-bd"/>
</dbReference>
<dbReference type="InterPro" id="IPR001041">
    <property type="entry name" value="2Fe-2S_ferredoxin-type"/>
</dbReference>
<comment type="subcellular location">
    <subcellularLocation>
        <location evidence="2">Membrane</location>
    </subcellularLocation>
</comment>
<evidence type="ECO:0000259" key="19">
    <source>
        <dbReference type="PROSITE" id="PS51839"/>
    </source>
</evidence>
<dbReference type="KEGG" id="cad:Curi_c16670"/>
<keyword evidence="14" id="KW-0472">Membrane</keyword>
<dbReference type="GO" id="GO:0051539">
    <property type="term" value="F:4 iron, 4 sulfur cluster binding"/>
    <property type="evidence" value="ECO:0007669"/>
    <property type="project" value="UniProtKB-KW"/>
</dbReference>
<dbReference type="EMBL" id="CP003326">
    <property type="protein sequence ID" value="AFS78674.1"/>
    <property type="molecule type" value="Genomic_DNA"/>
</dbReference>
<dbReference type="PROSITE" id="PS51669">
    <property type="entry name" value="4FE4S_MOW_BIS_MGD"/>
    <property type="match status" value="1"/>
</dbReference>
<proteinExistence type="inferred from homology"/>
<dbReference type="PROSITE" id="PS00641">
    <property type="entry name" value="COMPLEX1_75K_1"/>
    <property type="match status" value="1"/>
</dbReference>
<keyword evidence="21" id="KW-1185">Reference proteome</keyword>
<evidence type="ECO:0000256" key="13">
    <source>
        <dbReference type="ARBA" id="ARBA00023027"/>
    </source>
</evidence>
<dbReference type="SUPFAM" id="SSF50692">
    <property type="entry name" value="ADC-like"/>
    <property type="match status" value="1"/>
</dbReference>
<dbReference type="InterPro" id="IPR006656">
    <property type="entry name" value="Mopterin_OxRdtase"/>
</dbReference>
<comment type="similarity">
    <text evidence="4">In the C-terminal section; belongs to the prokaryotic molybdopterin-containing oxidoreductase family.</text>
</comment>
<dbReference type="NCBIfam" id="TIGR01591">
    <property type="entry name" value="Fdh-alpha"/>
    <property type="match status" value="1"/>
</dbReference>
<dbReference type="InterPro" id="IPR009010">
    <property type="entry name" value="Asp_de-COase-like_dom_sf"/>
</dbReference>
<dbReference type="EC" id="1.2.1.2" evidence="20"/>
<dbReference type="Gene3D" id="3.40.228.10">
    <property type="entry name" value="Dimethylsulfoxide Reductase, domain 2"/>
    <property type="match status" value="1"/>
</dbReference>
<dbReference type="InterPro" id="IPR000283">
    <property type="entry name" value="NADH_UbQ_OxRdtase_75kDa_su_CS"/>
</dbReference>
<dbReference type="InterPro" id="IPR050123">
    <property type="entry name" value="Prok_molybdopt-oxidoreductase"/>
</dbReference>
<evidence type="ECO:0000256" key="10">
    <source>
        <dbReference type="ARBA" id="ARBA00023002"/>
    </source>
</evidence>
<evidence type="ECO:0000256" key="12">
    <source>
        <dbReference type="ARBA" id="ARBA00023014"/>
    </source>
</evidence>
<evidence type="ECO:0000256" key="4">
    <source>
        <dbReference type="ARBA" id="ARBA00007023"/>
    </source>
</evidence>
<evidence type="ECO:0000313" key="21">
    <source>
        <dbReference type="Proteomes" id="UP000006094"/>
    </source>
</evidence>
<gene>
    <name evidence="20" type="primary">fdhA</name>
    <name evidence="20" type="ordered locus">Curi_c16670</name>
</gene>
<keyword evidence="9" id="KW-1278">Translocase</keyword>
<dbReference type="SUPFAM" id="SSF53706">
    <property type="entry name" value="Formate dehydrogenase/DMSO reductase, domains 1-3"/>
    <property type="match status" value="1"/>
</dbReference>
<evidence type="ECO:0000256" key="5">
    <source>
        <dbReference type="ARBA" id="ARBA00022485"/>
    </source>
</evidence>
<protein>
    <submittedName>
        <fullName evidence="20">NADP-dependent formate dehydrogenase FdhA</fullName>
        <ecNumber evidence="20">1.2.1.2</ecNumber>
    </submittedName>
</protein>
<dbReference type="InterPro" id="IPR017896">
    <property type="entry name" value="4Fe4S_Fe-S-bd"/>
</dbReference>
<dbReference type="HOGENOM" id="CLU_000422_4_0_9"/>
<keyword evidence="8" id="KW-0677">Repeat</keyword>
<feature type="domain" description="4Fe-4S Mo/W bis-MGD-type" evidence="18">
    <location>
        <begin position="217"/>
        <end position="273"/>
    </location>
</feature>
<evidence type="ECO:0000256" key="9">
    <source>
        <dbReference type="ARBA" id="ARBA00022967"/>
    </source>
</evidence>
<evidence type="ECO:0000256" key="14">
    <source>
        <dbReference type="ARBA" id="ARBA00023136"/>
    </source>
</evidence>
<sequence>MINIIIDGKKVQVEEKTSIIEAANGIGIDIPNFCYDKELTSFGGCRICVVEVEGARNLMAACSTEVTEGMIIQTESKKVIETRKNLLDLILSNHPQDCLTCSKVGECKLQEYCIRYGIKESSFIGEKKNHQIDDLNPVMERDQNKCILCGKCVRVCKEVQVTGTIEFTGRGFNSKVTTAFDDSIDYKNCRMCGQCISVCPTGALVNKQLKNVRPWEVTKVRTTCPFCGTGCNFDLNIKGGKVVGVTPTDNAPVNESAMCVKGRYHIDIMNSPDRLTKPLIKKDGTFIESSWDEALSLIVRKINDIREKHGADALAGLSSARCVNEDNYVFQKVMRVAMGTNNVDHCARTCHAPTVAGLATTLGDGAMTNSIGEVVDNEVLFIIGCNATEAHPIIGNKMKQAARKGSKLIVVDPRRTELAEMATLYLPLQSGTDAALVNGMINIIVNEGWHDDEYIKTRCEGFENMWDTVKGYTPDVVERITGIPKGDLYEAARLYTGTKKAGIFYTLGITEHTTGTANVMNLANLAMVTGHLGIENAGINPLRGQNNVQGSCDMGALPNNFPGYKDVSDLKNLEFFEKAWGAKLRSEKGLRIPEMIDGASDGTLKFMYVMGEDPVLTDPDANHIKAALKKLDFLVVQDIFLSEIATYADVILPATCYGEKDGTFTNTERRVQRVRKAVNPPGRARLDWEILCDIANRLGHDINYSSAEDIFNEIRRTIPSYAGITYERLDEGGIQWPCPTVEHPGTKFLHKGKFSRGLGLMLPVEYEPPAELVCEEYPTLLATGRMLYHYCITTRHLETLMKIRPHELAEINPIDAEKLGVKEEEFIRVTSRRGSILTRVTITERVKPGMMFMTFHYKESPVNELTNSAFDPVTKTPEYKITAVKIEKLDDKEEVIV</sequence>
<dbReference type="Pfam" id="PF10588">
    <property type="entry name" value="NADH-G_4Fe-4S_3"/>
    <property type="match status" value="1"/>
</dbReference>
<dbReference type="InterPro" id="IPR041924">
    <property type="entry name" value="Formate_Dh-H_N"/>
</dbReference>
<dbReference type="GO" id="GO:0046872">
    <property type="term" value="F:metal ion binding"/>
    <property type="evidence" value="ECO:0007669"/>
    <property type="project" value="UniProtKB-KW"/>
</dbReference>
<dbReference type="RefSeq" id="WP_014967810.1">
    <property type="nucleotide sequence ID" value="NC_018664.1"/>
</dbReference>
<feature type="domain" description="4Fe-4S ferredoxin-type" evidence="17">
    <location>
        <begin position="180"/>
        <end position="209"/>
    </location>
</feature>
<dbReference type="Pfam" id="PF12838">
    <property type="entry name" value="Fer4_7"/>
    <property type="match status" value="1"/>
</dbReference>
<dbReference type="InterPro" id="IPR036010">
    <property type="entry name" value="2Fe-2S_ferredoxin-like_sf"/>
</dbReference>
<feature type="domain" description="2Fe-2S ferredoxin-type" evidence="16">
    <location>
        <begin position="1"/>
        <end position="78"/>
    </location>
</feature>
<accession>K0AZH6</accession>
<dbReference type="InterPro" id="IPR017900">
    <property type="entry name" value="4Fe4S_Fe_S_CS"/>
</dbReference>
<dbReference type="FunFam" id="3.10.20.740:FF:000004">
    <property type="entry name" value="NADH-quinone oxidoreductase"/>
    <property type="match status" value="1"/>
</dbReference>
<comment type="similarity">
    <text evidence="3">Belongs to the complex I 75 kDa subunit family.</text>
</comment>
<dbReference type="SMART" id="SM00929">
    <property type="entry name" value="NADH-G_4Fe-4S_3"/>
    <property type="match status" value="1"/>
</dbReference>
<evidence type="ECO:0000256" key="15">
    <source>
        <dbReference type="ARBA" id="ARBA00034078"/>
    </source>
</evidence>
<dbReference type="GO" id="GO:0008137">
    <property type="term" value="F:NADH dehydrogenase (ubiquinone) activity"/>
    <property type="evidence" value="ECO:0007669"/>
    <property type="project" value="InterPro"/>
</dbReference>
<keyword evidence="12" id="KW-0411">Iron-sulfur</keyword>
<dbReference type="PROSITE" id="PS00198">
    <property type="entry name" value="4FE4S_FER_1"/>
    <property type="match status" value="1"/>
</dbReference>
<dbReference type="PIRSF" id="PIRSF036643">
    <property type="entry name" value="FDH_alpha"/>
    <property type="match status" value="1"/>
</dbReference>
<evidence type="ECO:0000259" key="18">
    <source>
        <dbReference type="PROSITE" id="PS51669"/>
    </source>
</evidence>
<evidence type="ECO:0000256" key="1">
    <source>
        <dbReference type="ARBA" id="ARBA00001966"/>
    </source>
</evidence>
<keyword evidence="13" id="KW-0520">NAD</keyword>
<comment type="cofactor">
    <cofactor evidence="1">
        <name>[4Fe-4S] cluster</name>
        <dbReference type="ChEBI" id="CHEBI:49883"/>
    </cofactor>
</comment>
<dbReference type="Gene3D" id="3.30.70.20">
    <property type="match status" value="1"/>
</dbReference>
<evidence type="ECO:0000256" key="2">
    <source>
        <dbReference type="ARBA" id="ARBA00004370"/>
    </source>
</evidence>
<dbReference type="GO" id="GO:0008863">
    <property type="term" value="F:formate dehydrogenase (NAD+) activity"/>
    <property type="evidence" value="ECO:0007669"/>
    <property type="project" value="InterPro"/>
</dbReference>
<dbReference type="GO" id="GO:0043546">
    <property type="term" value="F:molybdopterin cofactor binding"/>
    <property type="evidence" value="ECO:0007669"/>
    <property type="project" value="InterPro"/>
</dbReference>
<dbReference type="Gene3D" id="3.40.50.740">
    <property type="match status" value="1"/>
</dbReference>
<dbReference type="SUPFAM" id="SSF54862">
    <property type="entry name" value="4Fe-4S ferredoxins"/>
    <property type="match status" value="1"/>
</dbReference>
<dbReference type="Pfam" id="PF01568">
    <property type="entry name" value="Molydop_binding"/>
    <property type="match status" value="1"/>
</dbReference>
<name>K0AZH6_GOTA9</name>
<dbReference type="PROSITE" id="PS51085">
    <property type="entry name" value="2FE2S_FER_2"/>
    <property type="match status" value="1"/>
</dbReference>
<dbReference type="SMART" id="SM00926">
    <property type="entry name" value="Molybdop_Fe4S4"/>
    <property type="match status" value="1"/>
</dbReference>
<dbReference type="FunFam" id="3.30.70.20:FF:000035">
    <property type="entry name" value="Iron hydrogenase 1"/>
    <property type="match status" value="1"/>
</dbReference>
<dbReference type="SUPFAM" id="SSF54292">
    <property type="entry name" value="2Fe-2S ferredoxin-like"/>
    <property type="match status" value="1"/>
</dbReference>
<dbReference type="PANTHER" id="PTHR43105:SF14">
    <property type="entry name" value="FORMATE DEHYDROGENASE H"/>
    <property type="match status" value="1"/>
</dbReference>
<keyword evidence="11" id="KW-0408">Iron</keyword>
<comment type="cofactor">
    <cofactor evidence="15">
        <name>[2Fe-2S] cluster</name>
        <dbReference type="ChEBI" id="CHEBI:190135"/>
    </cofactor>
</comment>
<evidence type="ECO:0000256" key="7">
    <source>
        <dbReference type="ARBA" id="ARBA00022723"/>
    </source>
</evidence>
<evidence type="ECO:0000259" key="17">
    <source>
        <dbReference type="PROSITE" id="PS51379"/>
    </source>
</evidence>
<dbReference type="CDD" id="cd02753">
    <property type="entry name" value="MopB_Formate-Dh-H"/>
    <property type="match status" value="1"/>
</dbReference>
<dbReference type="eggNOG" id="COG3383">
    <property type="taxonomic scope" value="Bacteria"/>
</dbReference>
<dbReference type="InterPro" id="IPR006657">
    <property type="entry name" value="MoPterin_dinucl-bd_dom"/>
</dbReference>
<evidence type="ECO:0000256" key="6">
    <source>
        <dbReference type="ARBA" id="ARBA00022714"/>
    </source>
</evidence>
<dbReference type="CDD" id="cd00207">
    <property type="entry name" value="fer2"/>
    <property type="match status" value="1"/>
</dbReference>
<dbReference type="Pfam" id="PF00384">
    <property type="entry name" value="Molybdopterin"/>
    <property type="match status" value="1"/>
</dbReference>
<evidence type="ECO:0000313" key="20">
    <source>
        <dbReference type="EMBL" id="AFS78674.1"/>
    </source>
</evidence>
<feature type="domain" description="4Fe-4S His(Cys)3-ligated-type" evidence="19">
    <location>
        <begin position="78"/>
        <end position="117"/>
    </location>
</feature>
<evidence type="ECO:0000256" key="3">
    <source>
        <dbReference type="ARBA" id="ARBA00005404"/>
    </source>
</evidence>
<dbReference type="PROSITE" id="PS51379">
    <property type="entry name" value="4FE4S_FER_2"/>
    <property type="match status" value="2"/>
</dbReference>